<dbReference type="CDD" id="cd17364">
    <property type="entry name" value="MFS_PhT"/>
    <property type="match status" value="1"/>
</dbReference>
<evidence type="ECO:0000256" key="3">
    <source>
        <dbReference type="ARBA" id="ARBA00022989"/>
    </source>
</evidence>
<evidence type="ECO:0000256" key="7">
    <source>
        <dbReference type="SAM" id="Phobius"/>
    </source>
</evidence>
<proteinExistence type="inferred from homology"/>
<name>A0ABR0U8Z9_REHGL</name>
<sequence length="452" mass="50419">MGFFTDAYDLFSISLVTKLLGRLYYTKPAHLSPVLYPQPFPPPSRCRPSRNPRRPALLWVARRLRPFLRAKPKGCHGNSLFLQILARLRHWWRLSPLRHDHVEYANKKTRGAFIAAVFAMQGFGILFSGVLSLIVAAAFDSKFKAPTFEENAAASTVPEADYVWRIILMFGAFPAAVTYYWRMKMPETARYTALVYKNAKQAAQDMAKVLNVELEAEEDKLEKIGRHKSNNFGLFSREFPKSLPKDVFSAIGWIPPAKTMNAIHEVYKIARAQTLIALCGTVPGYWFTVAFIDRMGRFAIQLMGFFFMTVFMFAIAIPYNHWRDNSHIGFVVMYGLTFFFANFGPNATTFVVPAEIFPARLRSTCHGISAATGKAGAIVGAYGFLYAAQSTDRTKTDAGYPPGIGIKNSLIVLGVINAIGMLCTFAVPEPKGKSLEEASQENVDATDEAEGV</sequence>
<feature type="transmembrane region" description="Helical" evidence="7">
    <location>
        <begin position="113"/>
        <end position="139"/>
    </location>
</feature>
<protein>
    <recommendedName>
        <fullName evidence="8">Major facilitator superfamily (MFS) profile domain-containing protein</fullName>
    </recommendedName>
</protein>
<evidence type="ECO:0000256" key="4">
    <source>
        <dbReference type="ARBA" id="ARBA00023136"/>
    </source>
</evidence>
<evidence type="ECO:0000313" key="9">
    <source>
        <dbReference type="EMBL" id="KAK6118969.1"/>
    </source>
</evidence>
<comment type="subcellular location">
    <subcellularLocation>
        <location evidence="1">Membrane</location>
        <topology evidence="1">Multi-pass membrane protein</topology>
    </subcellularLocation>
</comment>
<dbReference type="InterPro" id="IPR005828">
    <property type="entry name" value="MFS_sugar_transport-like"/>
</dbReference>
<feature type="transmembrane region" description="Helical" evidence="7">
    <location>
        <begin position="328"/>
        <end position="347"/>
    </location>
</feature>
<evidence type="ECO:0000259" key="8">
    <source>
        <dbReference type="PROSITE" id="PS50850"/>
    </source>
</evidence>
<dbReference type="SUPFAM" id="SSF103473">
    <property type="entry name" value="MFS general substrate transporter"/>
    <property type="match status" value="1"/>
</dbReference>
<feature type="transmembrane region" description="Helical" evidence="7">
    <location>
        <begin position="274"/>
        <end position="292"/>
    </location>
</feature>
<evidence type="ECO:0000256" key="2">
    <source>
        <dbReference type="ARBA" id="ARBA00022692"/>
    </source>
</evidence>
<keyword evidence="10" id="KW-1185">Reference proteome</keyword>
<dbReference type="Proteomes" id="UP001318860">
    <property type="component" value="Unassembled WGS sequence"/>
</dbReference>
<keyword evidence="3 7" id="KW-1133">Transmembrane helix</keyword>
<feature type="transmembrane region" description="Helical" evidence="7">
    <location>
        <begin position="162"/>
        <end position="181"/>
    </location>
</feature>
<keyword evidence="2 7" id="KW-0812">Transmembrane</keyword>
<accession>A0ABR0U8Z9</accession>
<evidence type="ECO:0000313" key="10">
    <source>
        <dbReference type="Proteomes" id="UP001318860"/>
    </source>
</evidence>
<organism evidence="9 10">
    <name type="scientific">Rehmannia glutinosa</name>
    <name type="common">Chinese foxglove</name>
    <dbReference type="NCBI Taxonomy" id="99300"/>
    <lineage>
        <taxon>Eukaryota</taxon>
        <taxon>Viridiplantae</taxon>
        <taxon>Streptophyta</taxon>
        <taxon>Embryophyta</taxon>
        <taxon>Tracheophyta</taxon>
        <taxon>Spermatophyta</taxon>
        <taxon>Magnoliopsida</taxon>
        <taxon>eudicotyledons</taxon>
        <taxon>Gunneridae</taxon>
        <taxon>Pentapetalae</taxon>
        <taxon>asterids</taxon>
        <taxon>lamiids</taxon>
        <taxon>Lamiales</taxon>
        <taxon>Orobanchaceae</taxon>
        <taxon>Rehmannieae</taxon>
        <taxon>Rehmannia</taxon>
    </lineage>
</organism>
<dbReference type="InterPro" id="IPR036259">
    <property type="entry name" value="MFS_trans_sf"/>
</dbReference>
<feature type="transmembrane region" description="Helical" evidence="7">
    <location>
        <begin position="298"/>
        <end position="316"/>
    </location>
</feature>
<gene>
    <name evidence="9" type="ORF">DH2020_047287</name>
</gene>
<dbReference type="PROSITE" id="PS50850">
    <property type="entry name" value="MFS"/>
    <property type="match status" value="1"/>
</dbReference>
<evidence type="ECO:0000256" key="6">
    <source>
        <dbReference type="ARBA" id="ARBA00049011"/>
    </source>
</evidence>
<reference evidence="9 10" key="1">
    <citation type="journal article" date="2021" name="Comput. Struct. Biotechnol. J.">
        <title>De novo genome assembly of the potent medicinal plant Rehmannia glutinosa using nanopore technology.</title>
        <authorList>
            <person name="Ma L."/>
            <person name="Dong C."/>
            <person name="Song C."/>
            <person name="Wang X."/>
            <person name="Zheng X."/>
            <person name="Niu Y."/>
            <person name="Chen S."/>
            <person name="Feng W."/>
        </authorList>
    </citation>
    <scope>NUCLEOTIDE SEQUENCE [LARGE SCALE GENOMIC DNA]</scope>
    <source>
        <strain evidence="9">DH-2019</strain>
    </source>
</reference>
<dbReference type="Pfam" id="PF00083">
    <property type="entry name" value="Sugar_tr"/>
    <property type="match status" value="2"/>
</dbReference>
<keyword evidence="4 7" id="KW-0472">Membrane</keyword>
<comment type="similarity">
    <text evidence="5">Belongs to the major facilitator superfamily. Phosphate:H(+) symporter (TC 2.A.1.9) family.</text>
</comment>
<dbReference type="PANTHER" id="PTHR24064">
    <property type="entry name" value="SOLUTE CARRIER FAMILY 22 MEMBER"/>
    <property type="match status" value="1"/>
</dbReference>
<feature type="domain" description="Major facilitator superfamily (MFS) profile" evidence="8">
    <location>
        <begin position="1"/>
        <end position="432"/>
    </location>
</feature>
<dbReference type="InterPro" id="IPR020846">
    <property type="entry name" value="MFS_dom"/>
</dbReference>
<evidence type="ECO:0000256" key="5">
    <source>
        <dbReference type="ARBA" id="ARBA00044504"/>
    </source>
</evidence>
<feature type="transmembrane region" description="Helical" evidence="7">
    <location>
        <begin position="409"/>
        <end position="427"/>
    </location>
</feature>
<dbReference type="EMBL" id="JABTTQ020003269">
    <property type="protein sequence ID" value="KAK6118969.1"/>
    <property type="molecule type" value="Genomic_DNA"/>
</dbReference>
<feature type="transmembrane region" description="Helical" evidence="7">
    <location>
        <begin position="367"/>
        <end position="388"/>
    </location>
</feature>
<evidence type="ECO:0000256" key="1">
    <source>
        <dbReference type="ARBA" id="ARBA00004141"/>
    </source>
</evidence>
<comment type="catalytic activity">
    <reaction evidence="6">
        <text>phosphate(in) + H(+)(in) = phosphate(out) + H(+)(out)</text>
        <dbReference type="Rhea" id="RHEA:29939"/>
        <dbReference type="ChEBI" id="CHEBI:15378"/>
        <dbReference type="ChEBI" id="CHEBI:43474"/>
    </reaction>
    <physiologicalReaction direction="right-to-left" evidence="6">
        <dbReference type="Rhea" id="RHEA:29941"/>
    </physiologicalReaction>
</comment>
<comment type="caution">
    <text evidence="9">The sequence shown here is derived from an EMBL/GenBank/DDBJ whole genome shotgun (WGS) entry which is preliminary data.</text>
</comment>
<dbReference type="Gene3D" id="1.20.1250.20">
    <property type="entry name" value="MFS general substrate transporter like domains"/>
    <property type="match status" value="2"/>
</dbReference>